<sequence>MTPFSTGVRRIVGSLTADTLRMMTGIETACQRRAVRSLRAALADRAATAIVTADLIHTELRWYEPTGVRGMALIIRMEGRTNVDLWFTGLGAEPAEALLRAGEGRDNDLTINDGELVLVLGNHSVAEATELLSAYVRATTPTRVDVARAAHGSTQHELIAALEEELIRRATAYYPGAAWLVVDSARWSETWGESEVELRAVIDADGKVLHEHQDCQEGGRHPDGSRHTEWGCVVDRLLTELADLDGIGGWPEACRTTQWCELRAVPLTPEAATKDCRYPHDGHEEWDEV</sequence>
<dbReference type="Proteomes" id="UP001198565">
    <property type="component" value="Unassembled WGS sequence"/>
</dbReference>
<dbReference type="RefSeq" id="WP_222979987.1">
    <property type="nucleotide sequence ID" value="NZ_JAINVZ010000015.1"/>
</dbReference>
<gene>
    <name evidence="1" type="ORF">K7472_20610</name>
</gene>
<comment type="caution">
    <text evidence="1">The sequence shown here is derived from an EMBL/GenBank/DDBJ whole genome shotgun (WGS) entry which is preliminary data.</text>
</comment>
<organism evidence="1 2">
    <name type="scientific">Streptantibioticus parmotrematis</name>
    <dbReference type="NCBI Taxonomy" id="2873249"/>
    <lineage>
        <taxon>Bacteria</taxon>
        <taxon>Bacillati</taxon>
        <taxon>Actinomycetota</taxon>
        <taxon>Actinomycetes</taxon>
        <taxon>Kitasatosporales</taxon>
        <taxon>Streptomycetaceae</taxon>
        <taxon>Streptantibioticus</taxon>
    </lineage>
</organism>
<name>A0ABS7QVK1_9ACTN</name>
<reference evidence="1 2" key="1">
    <citation type="submission" date="2021-08" db="EMBL/GenBank/DDBJ databases">
        <title>Streptomyces sp. PTM05 isolated from lichen.</title>
        <authorList>
            <person name="Somphong A."/>
            <person name="Phongsopitanun W."/>
            <person name="Tanasupawat S."/>
        </authorList>
    </citation>
    <scope>NUCLEOTIDE SEQUENCE [LARGE SCALE GENOMIC DNA]</scope>
    <source>
        <strain evidence="1 2">Ptm05</strain>
    </source>
</reference>
<evidence type="ECO:0000313" key="1">
    <source>
        <dbReference type="EMBL" id="MBY8887231.1"/>
    </source>
</evidence>
<protein>
    <submittedName>
        <fullName evidence="1">Uncharacterized protein</fullName>
    </submittedName>
</protein>
<accession>A0ABS7QVK1</accession>
<dbReference type="EMBL" id="JAINVZ010000015">
    <property type="protein sequence ID" value="MBY8887231.1"/>
    <property type="molecule type" value="Genomic_DNA"/>
</dbReference>
<proteinExistence type="predicted"/>
<evidence type="ECO:0000313" key="2">
    <source>
        <dbReference type="Proteomes" id="UP001198565"/>
    </source>
</evidence>
<keyword evidence="2" id="KW-1185">Reference proteome</keyword>